<evidence type="ECO:0000256" key="4">
    <source>
        <dbReference type="ARBA" id="ARBA00024190"/>
    </source>
</evidence>
<comment type="similarity">
    <text evidence="1">Belongs to the DNAAF3 family.</text>
</comment>
<dbReference type="PANTHER" id="PTHR22118:SF14">
    <property type="entry name" value="DYNEIN AXONEMAL ASSEMBLY FACTOR 3"/>
    <property type="match status" value="1"/>
</dbReference>
<dbReference type="PANTHER" id="PTHR22118">
    <property type="entry name" value="DYNEIN ASSEMBLY FACTOR 3, AXONEMAL"/>
    <property type="match status" value="1"/>
</dbReference>
<dbReference type="GO" id="GO:0120293">
    <property type="term" value="C:dynein axonemal particle"/>
    <property type="evidence" value="ECO:0007669"/>
    <property type="project" value="UniProtKB-SubCell"/>
</dbReference>
<dbReference type="AlphaFoldDB" id="A0A8D8YUT7"/>
<evidence type="ECO:0000313" key="7">
    <source>
        <dbReference type="EMBL" id="CAG6734826.1"/>
    </source>
</evidence>
<proteinExistence type="inferred from homology"/>
<evidence type="ECO:0000259" key="6">
    <source>
        <dbReference type="Pfam" id="PF14740"/>
    </source>
</evidence>
<accession>A0A8D8YUT7</accession>
<dbReference type="InterPro" id="IPR028235">
    <property type="entry name" value="DNAAF3_C"/>
</dbReference>
<dbReference type="GO" id="GO:0070286">
    <property type="term" value="P:axonemal dynein complex assembly"/>
    <property type="evidence" value="ECO:0007669"/>
    <property type="project" value="InterPro"/>
</dbReference>
<evidence type="ECO:0000256" key="3">
    <source>
        <dbReference type="ARBA" id="ARBA00022794"/>
    </source>
</evidence>
<dbReference type="InterPro" id="IPR027974">
    <property type="entry name" value="DUF4470"/>
</dbReference>
<evidence type="ECO:0000256" key="2">
    <source>
        <dbReference type="ARBA" id="ARBA00022490"/>
    </source>
</evidence>
<dbReference type="InterPro" id="IPR039304">
    <property type="entry name" value="DNAAF3"/>
</dbReference>
<dbReference type="GO" id="GO:0044458">
    <property type="term" value="P:motile cilium assembly"/>
    <property type="evidence" value="ECO:0007669"/>
    <property type="project" value="TreeGrafter"/>
</dbReference>
<reference evidence="7" key="1">
    <citation type="submission" date="2021-05" db="EMBL/GenBank/DDBJ databases">
        <authorList>
            <person name="Alioto T."/>
            <person name="Alioto T."/>
            <person name="Gomez Garrido J."/>
        </authorList>
    </citation>
    <scope>NUCLEOTIDE SEQUENCE</scope>
</reference>
<name>A0A8D8YUT7_9HEMI</name>
<dbReference type="EMBL" id="HBUF01393923">
    <property type="protein sequence ID" value="CAG6734826.1"/>
    <property type="molecule type" value="Transcribed_RNA"/>
</dbReference>
<comment type="subcellular location">
    <subcellularLocation>
        <location evidence="4">Dynein axonemal particle</location>
    </subcellularLocation>
</comment>
<dbReference type="Pfam" id="PF14740">
    <property type="entry name" value="DUF4471"/>
    <property type="match status" value="1"/>
</dbReference>
<sequence length="461" mass="53260">MWWGYTPAIDLQDYLIETKGEEIPVLNILVIYGADARHILQTLAKKYKHPTRKIHFYVIEPLVDFLAKQMLLLTAALEPPQALGLQEKVRLFMEIYGNLLVRPPTVNYIIQKSRQLIHMVTDESFLDFRLPLVKLNMMKFKEIDALQNTFQFWFNNTLFNVVHMWDIRLRRSLGVRYDHRDGAFDWDYQMQLKSKPGGERVNYQEYKHWRETGVAFTWLETENTEPNLTFATGVLAKGEKLVSQGYLGDITNGPFLGFGIDCEDKDLLKTANGICVKRSADIMERNLLRLFYELEQGKEYEHCAGGVDDELGVVIRDISKVDVNKVGDVVSPREKPRDITKKKETYSALYIPKAQVHFLPCTSLHQFPQSSKFKNFFNMVYMSSTAVKMIGTHLNQLIEDNASVLIESKKYIVGIGKDEMSKFVDSVNELAKQNGWQPCKPFNANTDSLAWFRKTKTTEEI</sequence>
<protein>
    <submittedName>
        <fullName evidence="7">Dynein assembly factor 3, axonemal</fullName>
    </submittedName>
</protein>
<dbReference type="Pfam" id="PF14737">
    <property type="entry name" value="DUF4470"/>
    <property type="match status" value="1"/>
</dbReference>
<organism evidence="7">
    <name type="scientific">Cacopsylla melanoneura</name>
    <dbReference type="NCBI Taxonomy" id="428564"/>
    <lineage>
        <taxon>Eukaryota</taxon>
        <taxon>Metazoa</taxon>
        <taxon>Ecdysozoa</taxon>
        <taxon>Arthropoda</taxon>
        <taxon>Hexapoda</taxon>
        <taxon>Insecta</taxon>
        <taxon>Pterygota</taxon>
        <taxon>Neoptera</taxon>
        <taxon>Paraneoptera</taxon>
        <taxon>Hemiptera</taxon>
        <taxon>Sternorrhyncha</taxon>
        <taxon>Psylloidea</taxon>
        <taxon>Psyllidae</taxon>
        <taxon>Psyllinae</taxon>
        <taxon>Cacopsylla</taxon>
    </lineage>
</organism>
<feature type="domain" description="DUF4470" evidence="5">
    <location>
        <begin position="2"/>
        <end position="100"/>
    </location>
</feature>
<feature type="domain" description="Dynein assembly factor 3 C-terminal" evidence="6">
    <location>
        <begin position="134"/>
        <end position="439"/>
    </location>
</feature>
<evidence type="ECO:0000259" key="5">
    <source>
        <dbReference type="Pfam" id="PF14737"/>
    </source>
</evidence>
<keyword evidence="2" id="KW-0963">Cytoplasm</keyword>
<evidence type="ECO:0000256" key="1">
    <source>
        <dbReference type="ARBA" id="ARBA00010449"/>
    </source>
</evidence>
<keyword evidence="3" id="KW-0970">Cilium biogenesis/degradation</keyword>